<gene>
    <name evidence="1" type="ORF">LOK49_LG08G01798</name>
</gene>
<accession>A0ACC0GWI9</accession>
<dbReference type="EMBL" id="CM045766">
    <property type="protein sequence ID" value="KAI8003881.1"/>
    <property type="molecule type" value="Genomic_DNA"/>
</dbReference>
<evidence type="ECO:0000313" key="1">
    <source>
        <dbReference type="EMBL" id="KAI8003881.1"/>
    </source>
</evidence>
<proteinExistence type="predicted"/>
<keyword evidence="2" id="KW-1185">Reference proteome</keyword>
<evidence type="ECO:0000313" key="2">
    <source>
        <dbReference type="Proteomes" id="UP001060215"/>
    </source>
</evidence>
<protein>
    <submittedName>
        <fullName evidence="1">Uncharacterized protein</fullName>
    </submittedName>
</protein>
<comment type="caution">
    <text evidence="1">The sequence shown here is derived from an EMBL/GenBank/DDBJ whole genome shotgun (WGS) entry which is preliminary data.</text>
</comment>
<dbReference type="Proteomes" id="UP001060215">
    <property type="component" value="Chromosome 9"/>
</dbReference>
<sequence>MVRNLVLVWCFLSLIAYVALSDVVLVGNNMTLSFKDVEASFALPVTGPGECGTLSLAEPLDACSALSNKGNDSAFVLVIRGQCSFEGKVRIAQAAGFKAAIIYDNVDGDLLTMAGFSARIKIHAVFVSKASGKVLTKYAGVSNMELWITPSSLYSGWSIVAAFFISFLGMLAALATCFFVQRYSIRQETPRASHVCGFYGMSKRHVKAIPSIIFTADVEDNCTSATCAICLEDYSVGEKLRILPCHHKFHATCVDGWLTTWRTFCPICKRDARTSTGNPRVTEHTPLLSSSPSSSVLSSSFRSSLPSSSAIQIAPQSPQPSSVYRTPPISPNLYLQQTLQTYRQSPYSSASQSSLDLRNVSSQRFHTSHLLSPHSMDYRSVSLPNSRYMSPNIPSPGNVSSFSPFDSAQSLPEC</sequence>
<name>A0ACC0GWI9_9ERIC</name>
<organism evidence="1 2">
    <name type="scientific">Camellia lanceoleosa</name>
    <dbReference type="NCBI Taxonomy" id="1840588"/>
    <lineage>
        <taxon>Eukaryota</taxon>
        <taxon>Viridiplantae</taxon>
        <taxon>Streptophyta</taxon>
        <taxon>Embryophyta</taxon>
        <taxon>Tracheophyta</taxon>
        <taxon>Spermatophyta</taxon>
        <taxon>Magnoliopsida</taxon>
        <taxon>eudicotyledons</taxon>
        <taxon>Gunneridae</taxon>
        <taxon>Pentapetalae</taxon>
        <taxon>asterids</taxon>
        <taxon>Ericales</taxon>
        <taxon>Theaceae</taxon>
        <taxon>Camellia</taxon>
    </lineage>
</organism>
<reference evidence="1 2" key="1">
    <citation type="journal article" date="2022" name="Plant J.">
        <title>Chromosome-level genome of Camellia lanceoleosa provides a valuable resource for understanding genome evolution and self-incompatibility.</title>
        <authorList>
            <person name="Gong W."/>
            <person name="Xiao S."/>
            <person name="Wang L."/>
            <person name="Liao Z."/>
            <person name="Chang Y."/>
            <person name="Mo W."/>
            <person name="Hu G."/>
            <person name="Li W."/>
            <person name="Zhao G."/>
            <person name="Zhu H."/>
            <person name="Hu X."/>
            <person name="Ji K."/>
            <person name="Xiang X."/>
            <person name="Song Q."/>
            <person name="Yuan D."/>
            <person name="Jin S."/>
            <person name="Zhang L."/>
        </authorList>
    </citation>
    <scope>NUCLEOTIDE SEQUENCE [LARGE SCALE GENOMIC DNA]</scope>
    <source>
        <strain evidence="1">SQ_2022a</strain>
    </source>
</reference>